<evidence type="ECO:0000313" key="6">
    <source>
        <dbReference type="Proteomes" id="UP000606600"/>
    </source>
</evidence>
<dbReference type="SMART" id="SM00382">
    <property type="entry name" value="AAA"/>
    <property type="match status" value="1"/>
</dbReference>
<keyword evidence="3 5" id="KW-0067">ATP-binding</keyword>
<evidence type="ECO:0000256" key="2">
    <source>
        <dbReference type="ARBA" id="ARBA00022741"/>
    </source>
</evidence>
<reference evidence="5 6" key="1">
    <citation type="submission" date="2020-09" db="EMBL/GenBank/DDBJ databases">
        <title>Novel species of Mucilaginibacter isolated from a glacier on the Tibetan Plateau.</title>
        <authorList>
            <person name="Liu Q."/>
            <person name="Xin Y.-H."/>
        </authorList>
    </citation>
    <scope>NUCLEOTIDE SEQUENCE [LARGE SCALE GENOMIC DNA]</scope>
    <source>
        <strain evidence="5 6">ZT4R22</strain>
    </source>
</reference>
<feature type="domain" description="AAA+ ATPase" evidence="4">
    <location>
        <begin position="240"/>
        <end position="374"/>
    </location>
</feature>
<proteinExistence type="inferred from homology"/>
<dbReference type="SUPFAM" id="SSF52540">
    <property type="entry name" value="P-loop containing nucleoside triphosphate hydrolases"/>
    <property type="match status" value="1"/>
</dbReference>
<dbReference type="InterPro" id="IPR027417">
    <property type="entry name" value="P-loop_NTPase"/>
</dbReference>
<dbReference type="InterPro" id="IPR050221">
    <property type="entry name" value="26S_Proteasome_ATPase"/>
</dbReference>
<dbReference type="InterPro" id="IPR003959">
    <property type="entry name" value="ATPase_AAA_core"/>
</dbReference>
<dbReference type="Proteomes" id="UP000606600">
    <property type="component" value="Unassembled WGS sequence"/>
</dbReference>
<keyword evidence="6" id="KW-1185">Reference proteome</keyword>
<keyword evidence="2" id="KW-0547">Nucleotide-binding</keyword>
<evidence type="ECO:0000313" key="5">
    <source>
        <dbReference type="EMBL" id="MBD1363165.1"/>
    </source>
</evidence>
<sequence>MLYTIHKNTSPENGITAAIGLLGGLITKRIQSHAGEGFFNPDTWLNDAFAGTELKQISAFLPGLSNEEWVIVMLALVPHVQPNFFESIILQHFPNGGDFSEFGGVKATNQRSMLPTGETAQFIIAGNDIGRRLQAQHFFREDHFFFKLGILWLEPVKEGEPLMSGRIVLAQEWVEKILFGIESSPRFGLDFPAKHIETSMLWEDVVLHPRTMQQIKDISTWLEYHPKLMDDENLKRKIKPGYRVLFYGPPGTGKTLTAALLGKQFGKDVYRIDLSQIVSKFIGETEKNLEGVFKKAETKNWILFFDEADALFGKRTNVQSAHDKYANQEVSYLLQRVEDYAGLLILASNFKNNLDDAFIRRFHAVVHFPMPGSRDRLTLWQKSLPAGFALHSSVNLNELSNKYELSGASILNAVYFAALQCYARNDGILTQADLIEGIRKEFFKEEKSI</sequence>
<dbReference type="PANTHER" id="PTHR23073">
    <property type="entry name" value="26S PROTEASOME REGULATORY SUBUNIT"/>
    <property type="match status" value="1"/>
</dbReference>
<dbReference type="EMBL" id="JACWMY010000002">
    <property type="protein sequence ID" value="MBD1363165.1"/>
    <property type="molecule type" value="Genomic_DNA"/>
</dbReference>
<comment type="similarity">
    <text evidence="1">Belongs to the AAA ATPase family.</text>
</comment>
<protein>
    <submittedName>
        <fullName evidence="5">ATP-binding protein</fullName>
    </submittedName>
</protein>
<dbReference type="InterPro" id="IPR003593">
    <property type="entry name" value="AAA+_ATPase"/>
</dbReference>
<dbReference type="Gene3D" id="3.40.50.300">
    <property type="entry name" value="P-loop containing nucleotide triphosphate hydrolases"/>
    <property type="match status" value="1"/>
</dbReference>
<organism evidence="5 6">
    <name type="scientific">Mucilaginibacter pankratovii</name>
    <dbReference type="NCBI Taxonomy" id="2772110"/>
    <lineage>
        <taxon>Bacteria</taxon>
        <taxon>Pseudomonadati</taxon>
        <taxon>Bacteroidota</taxon>
        <taxon>Sphingobacteriia</taxon>
        <taxon>Sphingobacteriales</taxon>
        <taxon>Sphingobacteriaceae</taxon>
        <taxon>Mucilaginibacter</taxon>
    </lineage>
</organism>
<name>A0ABR7WLF8_9SPHI</name>
<evidence type="ECO:0000256" key="1">
    <source>
        <dbReference type="ARBA" id="ARBA00006914"/>
    </source>
</evidence>
<dbReference type="Pfam" id="PF00004">
    <property type="entry name" value="AAA"/>
    <property type="match status" value="1"/>
</dbReference>
<evidence type="ECO:0000259" key="4">
    <source>
        <dbReference type="SMART" id="SM00382"/>
    </source>
</evidence>
<accession>A0ABR7WLF8</accession>
<dbReference type="CDD" id="cd19481">
    <property type="entry name" value="RecA-like_protease"/>
    <property type="match status" value="1"/>
</dbReference>
<gene>
    <name evidence="5" type="ORF">IDJ77_05010</name>
</gene>
<dbReference type="RefSeq" id="WP_191187830.1">
    <property type="nucleotide sequence ID" value="NZ_JACWMY010000002.1"/>
</dbReference>
<comment type="caution">
    <text evidence="5">The sequence shown here is derived from an EMBL/GenBank/DDBJ whole genome shotgun (WGS) entry which is preliminary data.</text>
</comment>
<evidence type="ECO:0000256" key="3">
    <source>
        <dbReference type="ARBA" id="ARBA00022840"/>
    </source>
</evidence>
<dbReference type="GO" id="GO:0005524">
    <property type="term" value="F:ATP binding"/>
    <property type="evidence" value="ECO:0007669"/>
    <property type="project" value="UniProtKB-KW"/>
</dbReference>